<feature type="non-terminal residue" evidence="7">
    <location>
        <position position="590"/>
    </location>
</feature>
<feature type="transmembrane region" description="Helical" evidence="5">
    <location>
        <begin position="429"/>
        <end position="447"/>
    </location>
</feature>
<dbReference type="PANTHER" id="PTHR23502">
    <property type="entry name" value="MAJOR FACILITATOR SUPERFAMILY"/>
    <property type="match status" value="1"/>
</dbReference>
<keyword evidence="3 5" id="KW-1133">Transmembrane helix</keyword>
<feature type="transmembrane region" description="Helical" evidence="5">
    <location>
        <begin position="467"/>
        <end position="487"/>
    </location>
</feature>
<feature type="transmembrane region" description="Helical" evidence="5">
    <location>
        <begin position="508"/>
        <end position="528"/>
    </location>
</feature>
<comment type="caution">
    <text evidence="7">The sequence shown here is derived from an EMBL/GenBank/DDBJ whole genome shotgun (WGS) entry which is preliminary data.</text>
</comment>
<comment type="subcellular location">
    <subcellularLocation>
        <location evidence="1">Membrane</location>
        <topology evidence="1">Multi-pass membrane protein</topology>
    </subcellularLocation>
</comment>
<protein>
    <submittedName>
        <fullName evidence="7">MFS general substrate transporter</fullName>
    </submittedName>
</protein>
<dbReference type="Gene3D" id="1.20.1250.20">
    <property type="entry name" value="MFS general substrate transporter like domains"/>
    <property type="match status" value="1"/>
</dbReference>
<dbReference type="InterPro" id="IPR020846">
    <property type="entry name" value="MFS_dom"/>
</dbReference>
<dbReference type="Proteomes" id="UP000092321">
    <property type="component" value="Unassembled WGS sequence"/>
</dbReference>
<keyword evidence="2 5" id="KW-0812">Transmembrane</keyword>
<feature type="transmembrane region" description="Helical" evidence="5">
    <location>
        <begin position="259"/>
        <end position="280"/>
    </location>
</feature>
<proteinExistence type="predicted"/>
<dbReference type="SUPFAM" id="SSF103473">
    <property type="entry name" value="MFS general substrate transporter"/>
    <property type="match status" value="1"/>
</dbReference>
<keyword evidence="8" id="KW-1185">Reference proteome</keyword>
<evidence type="ECO:0000313" key="8">
    <source>
        <dbReference type="Proteomes" id="UP000092321"/>
    </source>
</evidence>
<dbReference type="EMBL" id="LXPE01000236">
    <property type="protein sequence ID" value="OBA25113.1"/>
    <property type="molecule type" value="Genomic_DNA"/>
</dbReference>
<dbReference type="PROSITE" id="PS50850">
    <property type="entry name" value="MFS"/>
    <property type="match status" value="1"/>
</dbReference>
<dbReference type="InterPro" id="IPR011701">
    <property type="entry name" value="MFS"/>
</dbReference>
<dbReference type="InterPro" id="IPR036259">
    <property type="entry name" value="MFS_trans_sf"/>
</dbReference>
<keyword evidence="4 5" id="KW-0472">Membrane</keyword>
<reference evidence="8" key="1">
    <citation type="journal article" date="2016" name="Proc. Natl. Acad. Sci. U.S.A.">
        <title>Comparative genomics of biotechnologically important yeasts.</title>
        <authorList>
            <person name="Riley R."/>
            <person name="Haridas S."/>
            <person name="Wolfe K.H."/>
            <person name="Lopes M.R."/>
            <person name="Hittinger C.T."/>
            <person name="Goeker M."/>
            <person name="Salamov A.A."/>
            <person name="Wisecaver J.H."/>
            <person name="Long T.M."/>
            <person name="Calvey C.H."/>
            <person name="Aerts A.L."/>
            <person name="Barry K.W."/>
            <person name="Choi C."/>
            <person name="Clum A."/>
            <person name="Coughlan A.Y."/>
            <person name="Deshpande S."/>
            <person name="Douglass A.P."/>
            <person name="Hanson S.J."/>
            <person name="Klenk H.-P."/>
            <person name="LaButti K.M."/>
            <person name="Lapidus A."/>
            <person name="Lindquist E.A."/>
            <person name="Lipzen A.M."/>
            <person name="Meier-Kolthoff J.P."/>
            <person name="Ohm R.A."/>
            <person name="Otillar R.P."/>
            <person name="Pangilinan J.L."/>
            <person name="Peng Y."/>
            <person name="Rokas A."/>
            <person name="Rosa C.A."/>
            <person name="Scheuner C."/>
            <person name="Sibirny A.A."/>
            <person name="Slot J.C."/>
            <person name="Stielow J.B."/>
            <person name="Sun H."/>
            <person name="Kurtzman C.P."/>
            <person name="Blackwell M."/>
            <person name="Grigoriev I.V."/>
            <person name="Jeffries T.W."/>
        </authorList>
    </citation>
    <scope>NUCLEOTIDE SEQUENCE [LARGE SCALE GENOMIC DNA]</scope>
    <source>
        <strain evidence="8">NRRL Y-1626</strain>
    </source>
</reference>
<feature type="transmembrane region" description="Helical" evidence="5">
    <location>
        <begin position="227"/>
        <end position="247"/>
    </location>
</feature>
<sequence>MTSKDIKPTDTGDEENIMNDLEFQKLNIIKKNSFKESTSSPNSFENEIKTSLNNNNEFVSCEHFLFGKTPTEIQNKISSLKFNNKYKTTSNLLSIPTKTNSYAKKQRTQSIPATLKSETISTFPNESRKETDLCLDTPFSEQVVQQLKEQNIKYTIFNYKLIIICIAFIAAMGPLAGNIYIPAIPLLEKNLKLSRETMDGSISLFMAVFCVFPLVWGVLCDRFGRKIILLFGLILSILANALLARLGQLCDKNILAQLYCYRVIQGIAASCFISCGCAMIRDLVPVNQRATYMGYFFLGPNIAPVIAPIVAGIILSAGKNGNGNGDVHWRWLFLILVILNCIGLGITIIILPETCRSLVGNGDPIWAIGLKKLNTLTPEETKLFFRTRMKIHLGGILKPISESSKFLELYEKPPTISLRNYIKVLKMKYILLVSVSVGLQFSLYYAFVVTLSHELKDNYGFKNMGMAAGYVVPGSGLIIGTLTSGRISDKFMKKWIKEDKVIYPEKRLIFQLIGIYTSCIGGIMYGWFLQFHVSVVAVFISSFFVGIGLTWATNSSTTYASLIAKAQTGTAVSIMNAIRNAGAAISSGIA</sequence>
<evidence type="ECO:0000256" key="4">
    <source>
        <dbReference type="ARBA" id="ARBA00023136"/>
    </source>
</evidence>
<feature type="transmembrane region" description="Helical" evidence="5">
    <location>
        <begin position="292"/>
        <end position="317"/>
    </location>
</feature>
<evidence type="ECO:0000256" key="1">
    <source>
        <dbReference type="ARBA" id="ARBA00004141"/>
    </source>
</evidence>
<feature type="transmembrane region" description="Helical" evidence="5">
    <location>
        <begin position="534"/>
        <end position="552"/>
    </location>
</feature>
<feature type="transmembrane region" description="Helical" evidence="5">
    <location>
        <begin position="329"/>
        <end position="351"/>
    </location>
</feature>
<evidence type="ECO:0000256" key="2">
    <source>
        <dbReference type="ARBA" id="ARBA00022692"/>
    </source>
</evidence>
<evidence type="ECO:0000256" key="3">
    <source>
        <dbReference type="ARBA" id="ARBA00022989"/>
    </source>
</evidence>
<dbReference type="AlphaFoldDB" id="A0A1B7T8R9"/>
<organism evidence="7 8">
    <name type="scientific">Hanseniaspora valbyensis NRRL Y-1626</name>
    <dbReference type="NCBI Taxonomy" id="766949"/>
    <lineage>
        <taxon>Eukaryota</taxon>
        <taxon>Fungi</taxon>
        <taxon>Dikarya</taxon>
        <taxon>Ascomycota</taxon>
        <taxon>Saccharomycotina</taxon>
        <taxon>Saccharomycetes</taxon>
        <taxon>Saccharomycodales</taxon>
        <taxon>Saccharomycodaceae</taxon>
        <taxon>Hanseniaspora</taxon>
    </lineage>
</organism>
<dbReference type="GO" id="GO:0005275">
    <property type="term" value="F:amine transmembrane transporter activity"/>
    <property type="evidence" value="ECO:0007669"/>
    <property type="project" value="TreeGrafter"/>
</dbReference>
<evidence type="ECO:0000313" key="7">
    <source>
        <dbReference type="EMBL" id="OBA25113.1"/>
    </source>
</evidence>
<dbReference type="PANTHER" id="PTHR23502:SF21">
    <property type="entry name" value="DITYROSINE TRANSPORTER 1"/>
    <property type="match status" value="1"/>
</dbReference>
<feature type="transmembrane region" description="Helical" evidence="5">
    <location>
        <begin position="161"/>
        <end position="181"/>
    </location>
</feature>
<dbReference type="GO" id="GO:0005886">
    <property type="term" value="C:plasma membrane"/>
    <property type="evidence" value="ECO:0007669"/>
    <property type="project" value="TreeGrafter"/>
</dbReference>
<feature type="transmembrane region" description="Helical" evidence="5">
    <location>
        <begin position="201"/>
        <end position="220"/>
    </location>
</feature>
<feature type="domain" description="Major facilitator superfamily (MFS) profile" evidence="6">
    <location>
        <begin position="162"/>
        <end position="590"/>
    </location>
</feature>
<name>A0A1B7T8R9_9ASCO</name>
<dbReference type="OrthoDB" id="3066029at2759"/>
<accession>A0A1B7T8R9</accession>
<dbReference type="Pfam" id="PF07690">
    <property type="entry name" value="MFS_1"/>
    <property type="match status" value="1"/>
</dbReference>
<evidence type="ECO:0000259" key="6">
    <source>
        <dbReference type="PROSITE" id="PS50850"/>
    </source>
</evidence>
<evidence type="ECO:0000256" key="5">
    <source>
        <dbReference type="SAM" id="Phobius"/>
    </source>
</evidence>
<gene>
    <name evidence="7" type="ORF">HANVADRAFT_54113</name>
</gene>